<sequence length="88" mass="10034">MLLRHVCEVCQKEDILSADQSFIEGWDYRPKIGSYGVVSPRTCGSCSIVGSLWWAMTIERKQIDDLSERQLETLNRILNEPHSIAVPN</sequence>
<dbReference type="AlphaFoldDB" id="A0A1R0ZJK6"/>
<evidence type="ECO:0000313" key="2">
    <source>
        <dbReference type="Proteomes" id="UP000187425"/>
    </source>
</evidence>
<dbReference type="Proteomes" id="UP000187425">
    <property type="component" value="Unassembled WGS sequence"/>
</dbReference>
<name>A0A1R0ZJK6_9BACL</name>
<comment type="caution">
    <text evidence="1">The sequence shown here is derived from an EMBL/GenBank/DDBJ whole genome shotgun (WGS) entry which is preliminary data.</text>
</comment>
<organism evidence="1 2">
    <name type="scientific">Paenibacillus odorifer</name>
    <dbReference type="NCBI Taxonomy" id="189426"/>
    <lineage>
        <taxon>Bacteria</taxon>
        <taxon>Bacillati</taxon>
        <taxon>Bacillota</taxon>
        <taxon>Bacilli</taxon>
        <taxon>Bacillales</taxon>
        <taxon>Paenibacillaceae</taxon>
        <taxon>Paenibacillus</taxon>
    </lineage>
</organism>
<protein>
    <submittedName>
        <fullName evidence="1">Uncharacterized protein</fullName>
    </submittedName>
</protein>
<accession>A0A1R0ZJK6</accession>
<dbReference type="RefSeq" id="WP_076284409.1">
    <property type="nucleotide sequence ID" value="NZ_MPTW01000004.1"/>
</dbReference>
<dbReference type="EMBL" id="MPTW01000004">
    <property type="protein sequence ID" value="OME71505.1"/>
    <property type="molecule type" value="Genomic_DNA"/>
</dbReference>
<proteinExistence type="predicted"/>
<reference evidence="1 2" key="1">
    <citation type="submission" date="2016-11" db="EMBL/GenBank/DDBJ databases">
        <title>Paenibacillus species isolates.</title>
        <authorList>
            <person name="Beno S.M."/>
        </authorList>
    </citation>
    <scope>NUCLEOTIDE SEQUENCE [LARGE SCALE GENOMIC DNA]</scope>
    <source>
        <strain evidence="1 2">FSL H7-0443</strain>
    </source>
</reference>
<evidence type="ECO:0000313" key="1">
    <source>
        <dbReference type="EMBL" id="OME71505.1"/>
    </source>
</evidence>
<gene>
    <name evidence="1" type="ORF">BSK65_10720</name>
</gene>
<dbReference type="OrthoDB" id="2020977at2"/>